<comment type="subcellular location">
    <subcellularLocation>
        <location evidence="1">Nucleus</location>
    </subcellularLocation>
</comment>
<evidence type="ECO:0000256" key="3">
    <source>
        <dbReference type="ARBA" id="ARBA00022771"/>
    </source>
</evidence>
<dbReference type="Pfam" id="PF05225">
    <property type="entry name" value="HTH_psq"/>
    <property type="match status" value="1"/>
</dbReference>
<accession>A0ABQ8SA59</accession>
<dbReference type="InterPro" id="IPR013083">
    <property type="entry name" value="Znf_RING/FYVE/PHD"/>
</dbReference>
<organism evidence="7 8">
    <name type="scientific">Periplaneta americana</name>
    <name type="common">American cockroach</name>
    <name type="synonym">Blatta americana</name>
    <dbReference type="NCBI Taxonomy" id="6978"/>
    <lineage>
        <taxon>Eukaryota</taxon>
        <taxon>Metazoa</taxon>
        <taxon>Ecdysozoa</taxon>
        <taxon>Arthropoda</taxon>
        <taxon>Hexapoda</taxon>
        <taxon>Insecta</taxon>
        <taxon>Pterygota</taxon>
        <taxon>Neoptera</taxon>
        <taxon>Polyneoptera</taxon>
        <taxon>Dictyoptera</taxon>
        <taxon>Blattodea</taxon>
        <taxon>Blattoidea</taxon>
        <taxon>Blattidae</taxon>
        <taxon>Blattinae</taxon>
        <taxon>Periplaneta</taxon>
    </lineage>
</organism>
<evidence type="ECO:0000256" key="1">
    <source>
        <dbReference type="ARBA" id="ARBA00004123"/>
    </source>
</evidence>
<dbReference type="Gene3D" id="3.30.420.10">
    <property type="entry name" value="Ribonuclease H-like superfamily/Ribonuclease H"/>
    <property type="match status" value="1"/>
</dbReference>
<evidence type="ECO:0000256" key="4">
    <source>
        <dbReference type="ARBA" id="ARBA00022833"/>
    </source>
</evidence>
<dbReference type="Pfam" id="PF03184">
    <property type="entry name" value="DDE_1"/>
    <property type="match status" value="1"/>
</dbReference>
<dbReference type="SUPFAM" id="SSF57903">
    <property type="entry name" value="FYVE/PHD zinc finger"/>
    <property type="match status" value="1"/>
</dbReference>
<dbReference type="InterPro" id="IPR009057">
    <property type="entry name" value="Homeodomain-like_sf"/>
</dbReference>
<dbReference type="SUPFAM" id="SSF46689">
    <property type="entry name" value="Homeodomain-like"/>
    <property type="match status" value="1"/>
</dbReference>
<dbReference type="PANTHER" id="PTHR19303:SF74">
    <property type="entry name" value="POGO TRANSPOSABLE ELEMENT WITH KRAB DOMAIN"/>
    <property type="match status" value="1"/>
</dbReference>
<comment type="caution">
    <text evidence="7">The sequence shown here is derived from an EMBL/GenBank/DDBJ whole genome shotgun (WGS) entry which is preliminary data.</text>
</comment>
<protein>
    <recommendedName>
        <fullName evidence="6">Zinc finger PHD-type domain-containing protein</fullName>
    </recommendedName>
</protein>
<evidence type="ECO:0000313" key="8">
    <source>
        <dbReference type="Proteomes" id="UP001148838"/>
    </source>
</evidence>
<dbReference type="Gene3D" id="3.30.40.10">
    <property type="entry name" value="Zinc/RING finger domain, C3HC4 (zinc finger)"/>
    <property type="match status" value="1"/>
</dbReference>
<dbReference type="SMART" id="SM00249">
    <property type="entry name" value="PHD"/>
    <property type="match status" value="1"/>
</dbReference>
<evidence type="ECO:0000256" key="2">
    <source>
        <dbReference type="ARBA" id="ARBA00022723"/>
    </source>
</evidence>
<name>A0ABQ8SA59_PERAM</name>
<feature type="compositionally biased region" description="Polar residues" evidence="5">
    <location>
        <begin position="579"/>
        <end position="602"/>
    </location>
</feature>
<gene>
    <name evidence="7" type="ORF">ANN_19306</name>
</gene>
<dbReference type="EMBL" id="JAJSOF020000031">
    <property type="protein sequence ID" value="KAJ4430715.1"/>
    <property type="molecule type" value="Genomic_DNA"/>
</dbReference>
<feature type="region of interest" description="Disordered" evidence="5">
    <location>
        <begin position="556"/>
        <end position="622"/>
    </location>
</feature>
<evidence type="ECO:0000259" key="6">
    <source>
        <dbReference type="SMART" id="SM00249"/>
    </source>
</evidence>
<keyword evidence="2" id="KW-0479">Metal-binding</keyword>
<evidence type="ECO:0000256" key="5">
    <source>
        <dbReference type="SAM" id="MobiDB-lite"/>
    </source>
</evidence>
<dbReference type="InterPro" id="IPR011011">
    <property type="entry name" value="Znf_FYVE_PHD"/>
</dbReference>
<dbReference type="InterPro" id="IPR004875">
    <property type="entry name" value="DDE_SF_endonuclease_dom"/>
</dbReference>
<keyword evidence="4" id="KW-0862">Zinc</keyword>
<keyword evidence="8" id="KW-1185">Reference proteome</keyword>
<reference evidence="7 8" key="1">
    <citation type="journal article" date="2022" name="Allergy">
        <title>Genome assembly and annotation of Periplaneta americana reveal a comprehensive cockroach allergen profile.</title>
        <authorList>
            <person name="Wang L."/>
            <person name="Xiong Q."/>
            <person name="Saelim N."/>
            <person name="Wang L."/>
            <person name="Nong W."/>
            <person name="Wan A.T."/>
            <person name="Shi M."/>
            <person name="Liu X."/>
            <person name="Cao Q."/>
            <person name="Hui J.H.L."/>
            <person name="Sookrung N."/>
            <person name="Leung T.F."/>
            <person name="Tungtrongchitr A."/>
            <person name="Tsui S.K.W."/>
        </authorList>
    </citation>
    <scope>NUCLEOTIDE SEQUENCE [LARGE SCALE GENOMIC DNA]</scope>
    <source>
        <strain evidence="7">PWHHKU_190912</strain>
    </source>
</reference>
<dbReference type="InterPro" id="IPR036397">
    <property type="entry name" value="RNaseH_sf"/>
</dbReference>
<proteinExistence type="predicted"/>
<dbReference type="Proteomes" id="UP001148838">
    <property type="component" value="Unassembled WGS sequence"/>
</dbReference>
<feature type="region of interest" description="Disordered" evidence="5">
    <location>
        <begin position="52"/>
        <end position="106"/>
    </location>
</feature>
<dbReference type="Gene3D" id="1.10.10.60">
    <property type="entry name" value="Homeodomain-like"/>
    <property type="match status" value="1"/>
</dbReference>
<dbReference type="InterPro" id="IPR050863">
    <property type="entry name" value="CenT-Element_Derived"/>
</dbReference>
<feature type="compositionally biased region" description="Polar residues" evidence="5">
    <location>
        <begin position="57"/>
        <end position="80"/>
    </location>
</feature>
<sequence length="722" mass="81478">MAGLCEGGNEPSGSLKVIKKCNKPKDTPPICTNCKGNHPANYRGCPEHTRLQRGATRHQTISYRSQPAPGTSSLDKTSASPPELKKVPAQDAPFSDIHRESSNRPLHSSIAASSVNKQGGSLAAPVSIQYRTFIMPPVISRLSKGKWHPDSMKQAVENVLTGQLSIRKAAEMYKIPKSTLIDRVSAVKRGKEITFTPALGRFKSTFNAEFEGVLLDHVKDLSDRLLPLTRKEFLNLAFQLAEALKIPHQFNRDKKTAGKQFYYDFMNRHPNLSLRTPESTSLNRSIGFNKPQVNRFFKSLTNLMEKYEFTPYKIYNCDETSVTTVQKHSESYFAETEPQVGKLTSAERGRSVTVLFCMNAGGQYTPPFFIFPRQRMNKRLLIGAPKDSIGEAQSNGWMTSQLFLKWMQHFAHYANPSVQNPVLLILDGHISHKDLEVITYARNQNIHMLSTPPHTTHKLQPLDRVFMKPFKDAYYEACGLWMRKNPAARITEYEIASLVGDAFARVSRAEIAVKGFQCTGIHPLNPNVFTELDYLPSMMTDIAMDSNVDQTESPIVRPMLPLPDMSSAAKASSHHETSPNRPTPTDRSNDTTVVKETIQQLSPIPDASKKREVSRRRKSERSEVLISSPYKTYLEEKNNEKLKREVKSLVRGKRPLSGKFFPKSSRKTTKKNDKKEETTCIFCGESHDEDWIQCSSCQMWAHEACASIPETSDTYECDFCQK</sequence>
<dbReference type="InterPro" id="IPR007889">
    <property type="entry name" value="HTH_Psq"/>
</dbReference>
<feature type="domain" description="Zinc finger PHD-type" evidence="6">
    <location>
        <begin position="679"/>
        <end position="721"/>
    </location>
</feature>
<dbReference type="InterPro" id="IPR001965">
    <property type="entry name" value="Znf_PHD"/>
</dbReference>
<dbReference type="PANTHER" id="PTHR19303">
    <property type="entry name" value="TRANSPOSON"/>
    <property type="match status" value="1"/>
</dbReference>
<keyword evidence="3" id="KW-0863">Zinc-finger</keyword>
<dbReference type="CDD" id="cd15517">
    <property type="entry name" value="PHD_TCF19_like"/>
    <property type="match status" value="1"/>
</dbReference>
<evidence type="ECO:0000313" key="7">
    <source>
        <dbReference type="EMBL" id="KAJ4430715.1"/>
    </source>
</evidence>